<organism evidence="2 3">
    <name type="scientific">Piscibacillus halophilus</name>
    <dbReference type="NCBI Taxonomy" id="571933"/>
    <lineage>
        <taxon>Bacteria</taxon>
        <taxon>Bacillati</taxon>
        <taxon>Bacillota</taxon>
        <taxon>Bacilli</taxon>
        <taxon>Bacillales</taxon>
        <taxon>Bacillaceae</taxon>
        <taxon>Piscibacillus</taxon>
    </lineage>
</organism>
<dbReference type="InterPro" id="IPR014211">
    <property type="entry name" value="Spore_III_AD"/>
</dbReference>
<accession>A0A1H9A9Z5</accession>
<dbReference type="EMBL" id="FOES01000002">
    <property type="protein sequence ID" value="SEP73361.1"/>
    <property type="molecule type" value="Genomic_DNA"/>
</dbReference>
<protein>
    <submittedName>
        <fullName evidence="2">Stage III sporulation protein AD</fullName>
    </submittedName>
</protein>
<reference evidence="2 3" key="1">
    <citation type="submission" date="2016-10" db="EMBL/GenBank/DDBJ databases">
        <authorList>
            <person name="de Groot N.N."/>
        </authorList>
    </citation>
    <scope>NUCLEOTIDE SEQUENCE [LARGE SCALE GENOMIC DNA]</scope>
    <source>
        <strain evidence="2 3">DSM 21633</strain>
    </source>
</reference>
<gene>
    <name evidence="2" type="ORF">SAMN05216362_102196</name>
</gene>
<evidence type="ECO:0000313" key="3">
    <source>
        <dbReference type="Proteomes" id="UP000199427"/>
    </source>
</evidence>
<feature type="transmembrane region" description="Helical" evidence="1">
    <location>
        <begin position="64"/>
        <end position="85"/>
    </location>
</feature>
<dbReference type="RefSeq" id="WP_091772373.1">
    <property type="nucleotide sequence ID" value="NZ_CAESCL010000027.1"/>
</dbReference>
<keyword evidence="1" id="KW-0812">Transmembrane</keyword>
<dbReference type="Proteomes" id="UP000199427">
    <property type="component" value="Unassembled WGS sequence"/>
</dbReference>
<keyword evidence="1" id="KW-1133">Transmembrane helix</keyword>
<name>A0A1H9A9Z5_9BACI</name>
<feature type="transmembrane region" description="Helical" evidence="1">
    <location>
        <begin position="106"/>
        <end position="127"/>
    </location>
</feature>
<dbReference type="STRING" id="571933.SAMN05216362_102196"/>
<keyword evidence="1" id="KW-0472">Membrane</keyword>
<proteinExistence type="predicted"/>
<dbReference type="InterPro" id="IPR025664">
    <property type="entry name" value="Spore_III_AC/AD"/>
</dbReference>
<feature type="transmembrane region" description="Helical" evidence="1">
    <location>
        <begin position="28"/>
        <end position="44"/>
    </location>
</feature>
<feature type="transmembrane region" description="Helical" evidence="1">
    <location>
        <begin position="6"/>
        <end position="21"/>
    </location>
</feature>
<sequence>MQILQILTVVIVAAMLIVLVREKHETIGFLLIVITGVIVFIFILDKVSQLFDVIQQIVSRFNVSLLHLDTIFKVIGIAYITEFTAQLLKDADLEAIAIKVELVGKIFIILFALPIFIAVLETLMHFIPS</sequence>
<evidence type="ECO:0000313" key="2">
    <source>
        <dbReference type="EMBL" id="SEP73361.1"/>
    </source>
</evidence>
<dbReference type="OrthoDB" id="1682150at2"/>
<dbReference type="NCBIfam" id="TIGR02849">
    <property type="entry name" value="spore_III_AD"/>
    <property type="match status" value="1"/>
</dbReference>
<evidence type="ECO:0000256" key="1">
    <source>
        <dbReference type="SAM" id="Phobius"/>
    </source>
</evidence>
<dbReference type="Pfam" id="PF06686">
    <property type="entry name" value="SpoIIIAC"/>
    <property type="match status" value="2"/>
</dbReference>
<dbReference type="AlphaFoldDB" id="A0A1H9A9Z5"/>
<keyword evidence="3" id="KW-1185">Reference proteome</keyword>